<keyword evidence="6" id="KW-0406">Ion transport</keyword>
<evidence type="ECO:0000256" key="6">
    <source>
        <dbReference type="ARBA" id="ARBA00023065"/>
    </source>
</evidence>
<feature type="compositionally biased region" description="Basic and acidic residues" evidence="9">
    <location>
        <begin position="753"/>
        <end position="771"/>
    </location>
</feature>
<gene>
    <name evidence="11" type="ORF">Naga_100035g11</name>
</gene>
<feature type="region of interest" description="Disordered" evidence="9">
    <location>
        <begin position="715"/>
        <end position="790"/>
    </location>
</feature>
<protein>
    <submittedName>
        <fullName evidence="11">Chloride channel protein</fullName>
    </submittedName>
</protein>
<feature type="transmembrane region" description="Helical" evidence="10">
    <location>
        <begin position="521"/>
        <end position="543"/>
    </location>
</feature>
<dbReference type="GO" id="GO:0005247">
    <property type="term" value="F:voltage-gated chloride channel activity"/>
    <property type="evidence" value="ECO:0007669"/>
    <property type="project" value="TreeGrafter"/>
</dbReference>
<dbReference type="PRINTS" id="PR00762">
    <property type="entry name" value="CLCHANNEL"/>
</dbReference>
<feature type="transmembrane region" description="Helical" evidence="10">
    <location>
        <begin position="279"/>
        <end position="297"/>
    </location>
</feature>
<dbReference type="PANTHER" id="PTHR45720">
    <property type="entry name" value="CHLORIDE CHANNEL PROTEIN 2"/>
    <property type="match status" value="1"/>
</dbReference>
<evidence type="ECO:0000256" key="7">
    <source>
        <dbReference type="ARBA" id="ARBA00023136"/>
    </source>
</evidence>
<feature type="compositionally biased region" description="Basic and acidic residues" evidence="9">
    <location>
        <begin position="985"/>
        <end position="995"/>
    </location>
</feature>
<comment type="subcellular location">
    <subcellularLocation>
        <location evidence="1">Membrane</location>
        <topology evidence="1">Multi-pass membrane protein</topology>
    </subcellularLocation>
</comment>
<dbReference type="SUPFAM" id="SSF54631">
    <property type="entry name" value="CBS-domain pair"/>
    <property type="match status" value="1"/>
</dbReference>
<dbReference type="InterPro" id="IPR050970">
    <property type="entry name" value="Cl_channel_volt-gated"/>
</dbReference>
<accession>W7UA92</accession>
<evidence type="ECO:0000256" key="8">
    <source>
        <dbReference type="ARBA" id="ARBA00023214"/>
    </source>
</evidence>
<evidence type="ECO:0000256" key="4">
    <source>
        <dbReference type="ARBA" id="ARBA00022737"/>
    </source>
</evidence>
<evidence type="ECO:0000256" key="9">
    <source>
        <dbReference type="SAM" id="MobiDB-lite"/>
    </source>
</evidence>
<dbReference type="OrthoDB" id="189076at2759"/>
<keyword evidence="12" id="KW-1185">Reference proteome</keyword>
<feature type="transmembrane region" description="Helical" evidence="10">
    <location>
        <begin position="185"/>
        <end position="207"/>
    </location>
</feature>
<feature type="transmembrane region" description="Helical" evidence="10">
    <location>
        <begin position="406"/>
        <end position="435"/>
    </location>
</feature>
<evidence type="ECO:0000256" key="10">
    <source>
        <dbReference type="SAM" id="Phobius"/>
    </source>
</evidence>
<feature type="transmembrane region" description="Helical" evidence="10">
    <location>
        <begin position="227"/>
        <end position="246"/>
    </location>
</feature>
<reference evidence="11 12" key="1">
    <citation type="journal article" date="2014" name="Mol. Plant">
        <title>Chromosome Scale Genome Assembly and Transcriptome Profiling of Nannochloropsis gaditana in Nitrogen Depletion.</title>
        <authorList>
            <person name="Corteggiani Carpinelli E."/>
            <person name="Telatin A."/>
            <person name="Vitulo N."/>
            <person name="Forcato C."/>
            <person name="D'Angelo M."/>
            <person name="Schiavon R."/>
            <person name="Vezzi A."/>
            <person name="Giacometti G.M."/>
            <person name="Morosinotto T."/>
            <person name="Valle G."/>
        </authorList>
    </citation>
    <scope>NUCLEOTIDE SEQUENCE [LARGE SCALE GENOMIC DNA]</scope>
    <source>
        <strain evidence="11 12">B-31</strain>
    </source>
</reference>
<keyword evidence="8" id="KW-0868">Chloride</keyword>
<evidence type="ECO:0000313" key="11">
    <source>
        <dbReference type="EMBL" id="EWM29889.1"/>
    </source>
</evidence>
<evidence type="ECO:0000256" key="1">
    <source>
        <dbReference type="ARBA" id="ARBA00004141"/>
    </source>
</evidence>
<feature type="transmembrane region" description="Helical" evidence="10">
    <location>
        <begin position="456"/>
        <end position="472"/>
    </location>
</feature>
<evidence type="ECO:0000256" key="5">
    <source>
        <dbReference type="ARBA" id="ARBA00022989"/>
    </source>
</evidence>
<organism evidence="11 12">
    <name type="scientific">Nannochloropsis gaditana</name>
    <dbReference type="NCBI Taxonomy" id="72520"/>
    <lineage>
        <taxon>Eukaryota</taxon>
        <taxon>Sar</taxon>
        <taxon>Stramenopiles</taxon>
        <taxon>Ochrophyta</taxon>
        <taxon>Eustigmatophyceae</taxon>
        <taxon>Eustigmatales</taxon>
        <taxon>Monodopsidaceae</taxon>
        <taxon>Nannochloropsis</taxon>
    </lineage>
</organism>
<comment type="caution">
    <text evidence="11">The sequence shown here is derived from an EMBL/GenBank/DDBJ whole genome shotgun (WGS) entry which is preliminary data.</text>
</comment>
<proteinExistence type="predicted"/>
<feature type="compositionally biased region" description="Basic and acidic residues" evidence="9">
    <location>
        <begin position="732"/>
        <end position="742"/>
    </location>
</feature>
<dbReference type="Gene3D" id="1.10.3080.10">
    <property type="entry name" value="Clc chloride channel"/>
    <property type="match status" value="1"/>
</dbReference>
<dbReference type="InterPro" id="IPR001807">
    <property type="entry name" value="ClC"/>
</dbReference>
<dbReference type="InterPro" id="IPR014743">
    <property type="entry name" value="Cl-channel_core"/>
</dbReference>
<evidence type="ECO:0000313" key="12">
    <source>
        <dbReference type="Proteomes" id="UP000019335"/>
    </source>
</evidence>
<dbReference type="AlphaFoldDB" id="W7UA92"/>
<keyword evidence="4" id="KW-0677">Repeat</keyword>
<dbReference type="Gene3D" id="3.10.580.10">
    <property type="entry name" value="CBS-domain"/>
    <property type="match status" value="1"/>
</dbReference>
<keyword evidence="2" id="KW-0813">Transport</keyword>
<dbReference type="Proteomes" id="UP000019335">
    <property type="component" value="Chromosome 2"/>
</dbReference>
<dbReference type="GO" id="GO:0016020">
    <property type="term" value="C:membrane"/>
    <property type="evidence" value="ECO:0007669"/>
    <property type="project" value="UniProtKB-SubCell"/>
</dbReference>
<dbReference type="EMBL" id="AZIL01000114">
    <property type="protein sequence ID" value="EWM29889.1"/>
    <property type="molecule type" value="Genomic_DNA"/>
</dbReference>
<feature type="region of interest" description="Disordered" evidence="9">
    <location>
        <begin position="962"/>
        <end position="1002"/>
    </location>
</feature>
<dbReference type="InterPro" id="IPR046342">
    <property type="entry name" value="CBS_dom_sf"/>
</dbReference>
<dbReference type="PANTHER" id="PTHR45720:SF10">
    <property type="entry name" value="CHLORIDE CHANNEL PROTEIN 2"/>
    <property type="match status" value="1"/>
</dbReference>
<sequence>MPFPSMHGEANIVDEEKACLLNNGGKRYDGESTIDTSANPTTRLRPPPITTRNSSTDINSDEQDAIRRPGSGKATKKSRGSSITDVWRSLSSSRSYTYGPTIHRAGASEEEWRSLTSRISGNDGSAHMQNWGMGARRQPSQKWQSLDVYQSLAGVTRHPTLAHEGYYNRGANCFFMLWRMMEASILLALTGLLTAVVTLIVNISVFYFAPARYLIVNAMDWKENHLVAASIFTLYVAILSVISALVTNRICPESVGGGIPDVKTVLSGLISTPVLSIRLIWAKMLGLIFALIAGLSVGKEGPFVHVAVAISDSLMRLHCFRHCRRNTSKRLEILGCASAAGVASTFGTPFGGVLFSIEVTATYYMVRNLPRAFFCAICAALVYEIAGLRDTFALFTDDHDRVQGYLVFDLLLCCGLGLLCGLFGALFVGVISALCSLRNRYLSFSLGWPVVARRRVWMVLATALVVAPLIYLDMVSGLPQGGPRPKPLTDYMFRSGIIGVSGPLALYAVFKFLVTALCVSLPLPVGLFTPTFVTGGAVGRLFGEIVHFFYPTDRITSLEPWEFAVIGAAAFSSGVTRAVSTAVIVFELSGQNHLRLPISVALLLAYFVANRFTKNVYDELLDTNGTPSLPELPAELYMVTAAQVMRPVDQGPYLTLSSTFAEAEKVLLRCGGSEWLIPVVDTDESMHLQGAVLAEDLKVAVNGLYVQLHALEDGEEECVRTQPGGSGASHRLGRETGKEFLRRKVTFSDDSEQEKRGSTLQRGSEDEKKGPAEAPDLGVVGGGKDEEGREDHIDLSNSAKSVAMGMPLHIVVLRDRDTVDTLTPSRRRRLSSLSSSKATYLTPPPLIMDPSPYQVGDRTLLSKVDFSFRMLKVTQAYVVRSGRLLGVLTRDSLTEFVGTREKKPMHRCLQLLGSCWDSLCCCFRSRRPKVGEEERSRVPPTNSGSRWSSYQALPRYSVFEEGKKSGGIEHGGAVMERGGGGPSEGTRHQEGDRPECVLNSVL</sequence>
<evidence type="ECO:0000256" key="2">
    <source>
        <dbReference type="ARBA" id="ARBA00022448"/>
    </source>
</evidence>
<keyword evidence="3 10" id="KW-0812">Transmembrane</keyword>
<evidence type="ECO:0000256" key="3">
    <source>
        <dbReference type="ARBA" id="ARBA00022692"/>
    </source>
</evidence>
<dbReference type="SUPFAM" id="SSF81340">
    <property type="entry name" value="Clc chloride channel"/>
    <property type="match status" value="1"/>
</dbReference>
<name>W7UA92_9STRA</name>
<feature type="transmembrane region" description="Helical" evidence="10">
    <location>
        <begin position="492"/>
        <end position="514"/>
    </location>
</feature>
<dbReference type="Pfam" id="PF00654">
    <property type="entry name" value="Voltage_CLC"/>
    <property type="match status" value="1"/>
</dbReference>
<feature type="region of interest" description="Disordered" evidence="9">
    <location>
        <begin position="24"/>
        <end position="84"/>
    </location>
</feature>
<keyword evidence="7 10" id="KW-0472">Membrane</keyword>
<keyword evidence="5 10" id="KW-1133">Transmembrane helix</keyword>